<proteinExistence type="inferred from homology"/>
<dbReference type="GO" id="GO:0004553">
    <property type="term" value="F:hydrolase activity, hydrolyzing O-glycosyl compounds"/>
    <property type="evidence" value="ECO:0007669"/>
    <property type="project" value="InterPro"/>
</dbReference>
<keyword evidence="7" id="KW-1185">Reference proteome</keyword>
<dbReference type="Pfam" id="PF21365">
    <property type="entry name" value="Glyco_hydro_31_3rd"/>
    <property type="match status" value="1"/>
</dbReference>
<feature type="transmembrane region" description="Helical" evidence="3">
    <location>
        <begin position="20"/>
        <end position="40"/>
    </location>
</feature>
<dbReference type="AlphaFoldDB" id="A0A9P0C0D0"/>
<dbReference type="InterPro" id="IPR000322">
    <property type="entry name" value="Glyco_hydro_31_TIM"/>
</dbReference>
<comment type="similarity">
    <text evidence="1 2">Belongs to the glycosyl hydrolase 31 family.</text>
</comment>
<keyword evidence="2" id="KW-0326">Glycosidase</keyword>
<evidence type="ECO:0000259" key="4">
    <source>
        <dbReference type="Pfam" id="PF01055"/>
    </source>
</evidence>
<evidence type="ECO:0000313" key="6">
    <source>
        <dbReference type="EMBL" id="CAH0754217.1"/>
    </source>
</evidence>
<name>A0A9P0C0D0_BEMTA</name>
<dbReference type="CDD" id="cd06592">
    <property type="entry name" value="GH31_NET37"/>
    <property type="match status" value="1"/>
</dbReference>
<dbReference type="PANTHER" id="PTHR43053">
    <property type="entry name" value="GLYCOSIDASE FAMILY 31"/>
    <property type="match status" value="1"/>
</dbReference>
<reference evidence="6" key="1">
    <citation type="submission" date="2021-12" db="EMBL/GenBank/DDBJ databases">
        <authorList>
            <person name="King R."/>
        </authorList>
    </citation>
    <scope>NUCLEOTIDE SEQUENCE</scope>
</reference>
<keyword evidence="2" id="KW-0378">Hydrolase</keyword>
<gene>
    <name evidence="6" type="ORF">BEMITA_LOCUS1457</name>
</gene>
<keyword evidence="3" id="KW-0472">Membrane</keyword>
<dbReference type="PANTHER" id="PTHR43053:SF6">
    <property type="entry name" value="SITS-BINDING PROTEIN"/>
    <property type="match status" value="1"/>
</dbReference>
<evidence type="ECO:0000259" key="5">
    <source>
        <dbReference type="Pfam" id="PF21365"/>
    </source>
</evidence>
<dbReference type="InterPro" id="IPR050985">
    <property type="entry name" value="Alpha-glycosidase_related"/>
</dbReference>
<protein>
    <submittedName>
        <fullName evidence="6">Uncharacterized protein</fullName>
    </submittedName>
</protein>
<feature type="domain" description="Glycosyl hydrolase family 31 C-terminal" evidence="5">
    <location>
        <begin position="618"/>
        <end position="700"/>
    </location>
</feature>
<dbReference type="Pfam" id="PF01055">
    <property type="entry name" value="Glyco_hydro_31_2nd"/>
    <property type="match status" value="1"/>
</dbReference>
<dbReference type="SUPFAM" id="SSF51445">
    <property type="entry name" value="(Trans)glycosidases"/>
    <property type="match status" value="1"/>
</dbReference>
<accession>A0A9P0C0D0</accession>
<dbReference type="EMBL" id="OU963862">
    <property type="protein sequence ID" value="CAH0754217.1"/>
    <property type="molecule type" value="Genomic_DNA"/>
</dbReference>
<sequence length="707" mass="80320">MAFPKGIKRRRPSGEYELRGVVAFLFLAIVFLCGFAHVFYHQQVLQRAYFEDFRFNKEQRHIRVFSKQSSEIALGYLGVDISEGERPYNCLPEHMRNDGSICKEWMNRARLYLNYQENGPDLRCYKISWSSLSKDYYPTDCYEEGGKYGHWYGGGRTLGMAWPVELGRVEMSPFVTGHVERHRWGSVLRRYFINSRGVAITVDPQTPLYVSINAGKESRLCLQARHDDFAYILSGLPQLNYTLCTASNMKTLHSGLSEKSLWDGLTQSDVEVINSLITEPVWQITPLDKNRLTENAVVNYTEDVIALGFLRQGHVMLNEFWQSEVGDFTLDTSRFPTIKDTINIIHRRGFRIVLTIQPFISTESSNFAEAVKKGYLVTERGGDSSRKIPALTRYNSVRSAGMIDITNNNTIPWLKSKLSKLVADYQINSFYLDLGKAYDIPHYYKFTKKLTNPDHYKGLFISAVVGSVQVFGVSGAIVRPPAPIFVSLPPLPSTWESLQVMIPLILTYGIVGYSFLIPGAVGGDYLVDRPLPYRGNNSLDYSLSGMGHESESSNGLPDRELYIRWLQLATFLPVIRYAHLPSEYDEQVLELAKLLTSLRTQSVNPLLKKYVSEALDSGTPLIRPLWMLDPNDSACHLVKDEFSVGEELIVAPILSPGIYEKEVYLPAGVWKDGIDGSLRKGSRWIHNYKVSLDKVAYFVKMPDNTRF</sequence>
<dbReference type="Gene3D" id="3.20.20.80">
    <property type="entry name" value="Glycosidases"/>
    <property type="match status" value="1"/>
</dbReference>
<dbReference type="InterPro" id="IPR017853">
    <property type="entry name" value="GH"/>
</dbReference>
<evidence type="ECO:0000256" key="3">
    <source>
        <dbReference type="SAM" id="Phobius"/>
    </source>
</evidence>
<dbReference type="SUPFAM" id="SSF51011">
    <property type="entry name" value="Glycosyl hydrolase domain"/>
    <property type="match status" value="1"/>
</dbReference>
<dbReference type="InterPro" id="IPR048395">
    <property type="entry name" value="Glyco_hydro_31_C"/>
</dbReference>
<organism evidence="6 7">
    <name type="scientific">Bemisia tabaci</name>
    <name type="common">Sweetpotato whitefly</name>
    <name type="synonym">Aleurodes tabaci</name>
    <dbReference type="NCBI Taxonomy" id="7038"/>
    <lineage>
        <taxon>Eukaryota</taxon>
        <taxon>Metazoa</taxon>
        <taxon>Ecdysozoa</taxon>
        <taxon>Arthropoda</taxon>
        <taxon>Hexapoda</taxon>
        <taxon>Insecta</taxon>
        <taxon>Pterygota</taxon>
        <taxon>Neoptera</taxon>
        <taxon>Paraneoptera</taxon>
        <taxon>Hemiptera</taxon>
        <taxon>Sternorrhyncha</taxon>
        <taxon>Aleyrodoidea</taxon>
        <taxon>Aleyrodidae</taxon>
        <taxon>Aleyrodinae</taxon>
        <taxon>Bemisia</taxon>
    </lineage>
</organism>
<evidence type="ECO:0000256" key="1">
    <source>
        <dbReference type="ARBA" id="ARBA00007806"/>
    </source>
</evidence>
<keyword evidence="3" id="KW-0812">Transmembrane</keyword>
<keyword evidence="3" id="KW-1133">Transmembrane helix</keyword>
<dbReference type="GO" id="GO:0005975">
    <property type="term" value="P:carbohydrate metabolic process"/>
    <property type="evidence" value="ECO:0007669"/>
    <property type="project" value="InterPro"/>
</dbReference>
<dbReference type="Gene3D" id="2.60.40.1180">
    <property type="entry name" value="Golgi alpha-mannosidase II"/>
    <property type="match status" value="1"/>
</dbReference>
<dbReference type="InterPro" id="IPR013780">
    <property type="entry name" value="Glyco_hydro_b"/>
</dbReference>
<evidence type="ECO:0000313" key="7">
    <source>
        <dbReference type="Proteomes" id="UP001152759"/>
    </source>
</evidence>
<dbReference type="Proteomes" id="UP001152759">
    <property type="component" value="Chromosome 1"/>
</dbReference>
<evidence type="ECO:0000256" key="2">
    <source>
        <dbReference type="RuleBase" id="RU361185"/>
    </source>
</evidence>
<feature type="domain" description="Glycoside hydrolase family 31 TIM barrel" evidence="4">
    <location>
        <begin position="320"/>
        <end position="445"/>
    </location>
</feature>